<protein>
    <submittedName>
        <fullName evidence="1">Uncharacterized protein</fullName>
    </submittedName>
</protein>
<evidence type="ECO:0000313" key="2">
    <source>
        <dbReference type="Proteomes" id="UP000232722"/>
    </source>
</evidence>
<accession>A0A2N0PG75</accession>
<dbReference type="VEuPathDB" id="FungiDB:FUN_000932"/>
<gene>
    <name evidence="1" type="ORF">RhiirA5_420405</name>
</gene>
<dbReference type="EMBL" id="LLXJ01000831">
    <property type="protein sequence ID" value="PKC05823.1"/>
    <property type="molecule type" value="Genomic_DNA"/>
</dbReference>
<dbReference type="VEuPathDB" id="FungiDB:RhiirFUN_025504"/>
<reference evidence="1 2" key="2">
    <citation type="submission" date="2017-09" db="EMBL/GenBank/DDBJ databases">
        <title>Extensive intraspecific genome diversity in a model arbuscular mycorrhizal fungus.</title>
        <authorList>
            <person name="Chen E.C."/>
            <person name="Morin E."/>
            <person name="Beaudet D."/>
            <person name="Noel J."/>
            <person name="Ndikumana S."/>
            <person name="Charron P."/>
            <person name="St-Onge C."/>
            <person name="Giorgi J."/>
            <person name="Grigoriev I.V."/>
            <person name="Roux C."/>
            <person name="Martin F.M."/>
            <person name="Corradi N."/>
        </authorList>
    </citation>
    <scope>NUCLEOTIDE SEQUENCE [LARGE SCALE GENOMIC DNA]</scope>
    <source>
        <strain evidence="1 2">A5</strain>
    </source>
</reference>
<dbReference type="AlphaFoldDB" id="A0A2N0PG75"/>
<name>A0A2N0PG75_9GLOM</name>
<organism evidence="1 2">
    <name type="scientific">Rhizophagus irregularis</name>
    <dbReference type="NCBI Taxonomy" id="588596"/>
    <lineage>
        <taxon>Eukaryota</taxon>
        <taxon>Fungi</taxon>
        <taxon>Fungi incertae sedis</taxon>
        <taxon>Mucoromycota</taxon>
        <taxon>Glomeromycotina</taxon>
        <taxon>Glomeromycetes</taxon>
        <taxon>Glomerales</taxon>
        <taxon>Glomeraceae</taxon>
        <taxon>Rhizophagus</taxon>
    </lineage>
</organism>
<dbReference type="VEuPathDB" id="FungiDB:RhiirA1_394895"/>
<reference evidence="1 2" key="1">
    <citation type="submission" date="2016-04" db="EMBL/GenBank/DDBJ databases">
        <title>Genome analyses suggest a sexual origin of heterokaryosis in a supposedly ancient asexual fungus.</title>
        <authorList>
            <person name="Ropars J."/>
            <person name="Sedzielewska K."/>
            <person name="Noel J."/>
            <person name="Charron P."/>
            <person name="Farinelli L."/>
            <person name="Marton T."/>
            <person name="Kruger M."/>
            <person name="Pelin A."/>
            <person name="Brachmann A."/>
            <person name="Corradi N."/>
        </authorList>
    </citation>
    <scope>NUCLEOTIDE SEQUENCE [LARGE SCALE GENOMIC DNA]</scope>
    <source>
        <strain evidence="1 2">A5</strain>
    </source>
</reference>
<evidence type="ECO:0000313" key="1">
    <source>
        <dbReference type="EMBL" id="PKC05823.1"/>
    </source>
</evidence>
<dbReference type="Proteomes" id="UP000232722">
    <property type="component" value="Unassembled WGS sequence"/>
</dbReference>
<comment type="caution">
    <text evidence="1">The sequence shown here is derived from an EMBL/GenBank/DDBJ whole genome shotgun (WGS) entry which is preliminary data.</text>
</comment>
<proteinExistence type="predicted"/>
<sequence>MKFINELMTNLENVTTDTAEPPLVKSEIYNGQLITWKNDELILKLINKCSEKNDEGEHKFMLVVSHLLPILVKNSYKNLVDNLAIQLNYKKIPQNWCKKLGEDNKFISIREHLWGYKFPSSKKSLSSTFNRFEKEPRHYATLCYVPLPGPCTFPEDASRNRICSILFPVAQVPLFKFPCQIRTRYFMKDMLIPR</sequence>